<dbReference type="Proteomes" id="UP001485043">
    <property type="component" value="Unassembled WGS sequence"/>
</dbReference>
<gene>
    <name evidence="1" type="ORF">WJX84_010653</name>
</gene>
<proteinExistence type="predicted"/>
<sequence length="143" mass="17015">MNLHHPRTSKKAVLFIGDYDTETERWYFGLNEVFKWDDLSPETKTRLRLLPEQAENAFAQKYPRRLSSEWRQKTQKYRRGSDLRSYQVPLGHLVDGLHSIYLDNVEVQQQARVLAHNWHACTAIDNHYRPLTPHASFNVYRAY</sequence>
<organism evidence="1 2">
    <name type="scientific">Apatococcus fuscideae</name>
    <dbReference type="NCBI Taxonomy" id="2026836"/>
    <lineage>
        <taxon>Eukaryota</taxon>
        <taxon>Viridiplantae</taxon>
        <taxon>Chlorophyta</taxon>
        <taxon>core chlorophytes</taxon>
        <taxon>Trebouxiophyceae</taxon>
        <taxon>Chlorellales</taxon>
        <taxon>Chlorellaceae</taxon>
        <taxon>Apatococcus</taxon>
    </lineage>
</organism>
<dbReference type="AlphaFoldDB" id="A0AAW1SY75"/>
<accession>A0AAW1SY75</accession>
<keyword evidence="2" id="KW-1185">Reference proteome</keyword>
<dbReference type="EMBL" id="JALJOV010000786">
    <property type="protein sequence ID" value="KAK9861268.1"/>
    <property type="molecule type" value="Genomic_DNA"/>
</dbReference>
<reference evidence="1 2" key="1">
    <citation type="journal article" date="2024" name="Nat. Commun.">
        <title>Phylogenomics reveals the evolutionary origins of lichenization in chlorophyte algae.</title>
        <authorList>
            <person name="Puginier C."/>
            <person name="Libourel C."/>
            <person name="Otte J."/>
            <person name="Skaloud P."/>
            <person name="Haon M."/>
            <person name="Grisel S."/>
            <person name="Petersen M."/>
            <person name="Berrin J.G."/>
            <person name="Delaux P.M."/>
            <person name="Dal Grande F."/>
            <person name="Keller J."/>
        </authorList>
    </citation>
    <scope>NUCLEOTIDE SEQUENCE [LARGE SCALE GENOMIC DNA]</scope>
    <source>
        <strain evidence="1 2">SAG 2523</strain>
    </source>
</reference>
<evidence type="ECO:0000313" key="2">
    <source>
        <dbReference type="Proteomes" id="UP001485043"/>
    </source>
</evidence>
<evidence type="ECO:0000313" key="1">
    <source>
        <dbReference type="EMBL" id="KAK9861268.1"/>
    </source>
</evidence>
<comment type="caution">
    <text evidence="1">The sequence shown here is derived from an EMBL/GenBank/DDBJ whole genome shotgun (WGS) entry which is preliminary data.</text>
</comment>
<name>A0AAW1SY75_9CHLO</name>
<protein>
    <submittedName>
        <fullName evidence="1">Uncharacterized protein</fullName>
    </submittedName>
</protein>